<keyword evidence="3" id="KW-0238">DNA-binding</keyword>
<evidence type="ECO:0000256" key="3">
    <source>
        <dbReference type="ARBA" id="ARBA00023125"/>
    </source>
</evidence>
<dbReference type="GO" id="GO:0043565">
    <property type="term" value="F:sequence-specific DNA binding"/>
    <property type="evidence" value="ECO:0007669"/>
    <property type="project" value="InterPro"/>
</dbReference>
<dbReference type="GO" id="GO:0003700">
    <property type="term" value="F:DNA-binding transcription factor activity"/>
    <property type="evidence" value="ECO:0007669"/>
    <property type="project" value="InterPro"/>
</dbReference>
<dbReference type="RefSeq" id="WP_085582108.1">
    <property type="nucleotide sequence ID" value="NZ_JFKA01000003.1"/>
</dbReference>
<keyword evidence="5" id="KW-0804">Transcription</keyword>
<dbReference type="InterPro" id="IPR020449">
    <property type="entry name" value="Tscrpt_reg_AraC-type_HTH"/>
</dbReference>
<dbReference type="Proteomes" id="UP000193391">
    <property type="component" value="Unassembled WGS sequence"/>
</dbReference>
<dbReference type="Pfam" id="PF02311">
    <property type="entry name" value="AraC_binding"/>
    <property type="match status" value="1"/>
</dbReference>
<dbReference type="InterPro" id="IPR009057">
    <property type="entry name" value="Homeodomain-like_sf"/>
</dbReference>
<dbReference type="PRINTS" id="PR00032">
    <property type="entry name" value="HTHARAC"/>
</dbReference>
<dbReference type="Gene3D" id="2.60.120.10">
    <property type="entry name" value="Jelly Rolls"/>
    <property type="match status" value="1"/>
</dbReference>
<evidence type="ECO:0000313" key="7">
    <source>
        <dbReference type="EMBL" id="OSQ38973.1"/>
    </source>
</evidence>
<dbReference type="InterPro" id="IPR011051">
    <property type="entry name" value="RmlC_Cupin_sf"/>
</dbReference>
<dbReference type="Pfam" id="PF12833">
    <property type="entry name" value="HTH_18"/>
    <property type="match status" value="1"/>
</dbReference>
<dbReference type="CDD" id="cd06124">
    <property type="entry name" value="cupin_NimR-like_N"/>
    <property type="match status" value="1"/>
</dbReference>
<dbReference type="SUPFAM" id="SSF51182">
    <property type="entry name" value="RmlC-like cupins"/>
    <property type="match status" value="1"/>
</dbReference>
<dbReference type="AlphaFoldDB" id="A0A1Y2L3U7"/>
<dbReference type="InterPro" id="IPR014710">
    <property type="entry name" value="RmlC-like_jellyroll"/>
</dbReference>
<name>A0A1Y2L3U7_9PROT</name>
<dbReference type="STRING" id="1293891.TMES_09735"/>
<evidence type="ECO:0000259" key="6">
    <source>
        <dbReference type="PROSITE" id="PS01124"/>
    </source>
</evidence>
<dbReference type="PANTHER" id="PTHR11019">
    <property type="entry name" value="HTH-TYPE TRANSCRIPTIONAL REGULATOR NIMR"/>
    <property type="match status" value="1"/>
</dbReference>
<dbReference type="FunFam" id="1.10.10.60:FF:000132">
    <property type="entry name" value="AraC family transcriptional regulator"/>
    <property type="match status" value="1"/>
</dbReference>
<protein>
    <submittedName>
        <fullName evidence="7">AraC family transcriptional regulator</fullName>
    </submittedName>
</protein>
<sequence>MNLANHSHQHFQSVARPVIALGVDYPDGEVIPPHHHEHDQLLYGLTGVVMATTPQGAWMMPPQRGMWIPAGIVHEVRTLGDVKMRSLYLDPAISQGMPTTCQVVGISNFMRNLLEEASALPPEYDEDGRGGALMNLIRFELERLPPIPLSLPLPTHKRLAKQCHSFLREPGANITIDHWCDELAMSRRTFTRLFRRETGLSFVAWRQQACIMAALPRLAQGEAVTTIALDLGYDNPAAFSAMFKRMLGSTPSLYRP</sequence>
<comment type="caution">
    <text evidence="7">The sequence shown here is derived from an EMBL/GenBank/DDBJ whole genome shotgun (WGS) entry which is preliminary data.</text>
</comment>
<dbReference type="InterPro" id="IPR003313">
    <property type="entry name" value="AraC-bd"/>
</dbReference>
<evidence type="ECO:0000256" key="4">
    <source>
        <dbReference type="ARBA" id="ARBA00023159"/>
    </source>
</evidence>
<keyword evidence="4" id="KW-0010">Activator</keyword>
<organism evidence="7 8">
    <name type="scientific">Thalassospira mesophila</name>
    <dbReference type="NCBI Taxonomy" id="1293891"/>
    <lineage>
        <taxon>Bacteria</taxon>
        <taxon>Pseudomonadati</taxon>
        <taxon>Pseudomonadota</taxon>
        <taxon>Alphaproteobacteria</taxon>
        <taxon>Rhodospirillales</taxon>
        <taxon>Thalassospiraceae</taxon>
        <taxon>Thalassospira</taxon>
    </lineage>
</organism>
<dbReference type="InterPro" id="IPR018060">
    <property type="entry name" value="HTH_AraC"/>
</dbReference>
<keyword evidence="1" id="KW-0678">Repressor</keyword>
<evidence type="ECO:0000256" key="1">
    <source>
        <dbReference type="ARBA" id="ARBA00022491"/>
    </source>
</evidence>
<dbReference type="SMART" id="SM00342">
    <property type="entry name" value="HTH_ARAC"/>
    <property type="match status" value="1"/>
</dbReference>
<proteinExistence type="predicted"/>
<dbReference type="OrthoDB" id="9804543at2"/>
<evidence type="ECO:0000313" key="8">
    <source>
        <dbReference type="Proteomes" id="UP000193391"/>
    </source>
</evidence>
<keyword evidence="2" id="KW-0805">Transcription regulation</keyword>
<evidence type="ECO:0000256" key="5">
    <source>
        <dbReference type="ARBA" id="ARBA00023163"/>
    </source>
</evidence>
<feature type="domain" description="HTH araC/xylS-type" evidence="6">
    <location>
        <begin position="157"/>
        <end position="256"/>
    </location>
</feature>
<dbReference type="PANTHER" id="PTHR11019:SF159">
    <property type="entry name" value="TRANSCRIPTIONAL REGULATOR-RELATED"/>
    <property type="match status" value="1"/>
</dbReference>
<dbReference type="EMBL" id="JFKA01000003">
    <property type="protein sequence ID" value="OSQ38973.1"/>
    <property type="molecule type" value="Genomic_DNA"/>
</dbReference>
<dbReference type="Gene3D" id="1.10.10.60">
    <property type="entry name" value="Homeodomain-like"/>
    <property type="match status" value="2"/>
</dbReference>
<reference evidence="7 8" key="1">
    <citation type="submission" date="2014-03" db="EMBL/GenBank/DDBJ databases">
        <title>The draft genome sequence of Thalassospira mesophila JCM 18969.</title>
        <authorList>
            <person name="Lai Q."/>
            <person name="Shao Z."/>
        </authorList>
    </citation>
    <scope>NUCLEOTIDE SEQUENCE [LARGE SCALE GENOMIC DNA]</scope>
    <source>
        <strain evidence="7 8">JCM 18969</strain>
    </source>
</reference>
<dbReference type="SUPFAM" id="SSF46689">
    <property type="entry name" value="Homeodomain-like"/>
    <property type="match status" value="1"/>
</dbReference>
<gene>
    <name evidence="7" type="ORF">TMES_09735</name>
</gene>
<evidence type="ECO:0000256" key="2">
    <source>
        <dbReference type="ARBA" id="ARBA00023015"/>
    </source>
</evidence>
<dbReference type="PROSITE" id="PS01124">
    <property type="entry name" value="HTH_ARAC_FAMILY_2"/>
    <property type="match status" value="1"/>
</dbReference>
<keyword evidence="8" id="KW-1185">Reference proteome</keyword>
<accession>A0A1Y2L3U7</accession>